<evidence type="ECO:0000313" key="1">
    <source>
        <dbReference type="EMBL" id="MDT2964870.1"/>
    </source>
</evidence>
<dbReference type="Proteomes" id="UP001268896">
    <property type="component" value="Unassembled WGS sequence"/>
</dbReference>
<evidence type="ECO:0000313" key="2">
    <source>
        <dbReference type="Proteomes" id="UP001268896"/>
    </source>
</evidence>
<proteinExistence type="predicted"/>
<gene>
    <name evidence="1" type="ORF">P7I32_09605</name>
</gene>
<name>A0AAW8UPN5_ENTCA</name>
<sequence length="155" mass="17961">MLQTRINFSGQKNATMLTVRFFSNKTNTILERNLIVDQEDDRQSVLDYLAESLGEINILQYSSKNVLCIAERSRLEKAGGTHRLEHFWGDVISYIVECVDKSGIHYDLHVIGNVDSDDEEIMRAINEMSDELSIINIYEYKDCWLKREDIILQAL</sequence>
<dbReference type="AlphaFoldDB" id="A0AAW8UPN5"/>
<organism evidence="1 2">
    <name type="scientific">Enterococcus casseliflavus</name>
    <name type="common">Enterococcus flavescens</name>
    <dbReference type="NCBI Taxonomy" id="37734"/>
    <lineage>
        <taxon>Bacteria</taxon>
        <taxon>Bacillati</taxon>
        <taxon>Bacillota</taxon>
        <taxon>Bacilli</taxon>
        <taxon>Lactobacillales</taxon>
        <taxon>Enterococcaceae</taxon>
        <taxon>Enterococcus</taxon>
    </lineage>
</organism>
<reference evidence="1" key="1">
    <citation type="submission" date="2023-03" db="EMBL/GenBank/DDBJ databases">
        <authorList>
            <person name="Shen W."/>
            <person name="Cai J."/>
        </authorList>
    </citation>
    <scope>NUCLEOTIDE SEQUENCE</scope>
    <source>
        <strain evidence="1">K72-2</strain>
    </source>
</reference>
<protein>
    <submittedName>
        <fullName evidence="1">Uncharacterized protein</fullName>
    </submittedName>
</protein>
<accession>A0AAW8UPN5</accession>
<comment type="caution">
    <text evidence="1">The sequence shown here is derived from an EMBL/GenBank/DDBJ whole genome shotgun (WGS) entry which is preliminary data.</text>
</comment>
<dbReference type="RefSeq" id="WP_015509564.1">
    <property type="nucleotide sequence ID" value="NZ_CP116026.1"/>
</dbReference>
<dbReference type="GeneID" id="15141959"/>
<dbReference type="EMBL" id="JARQDV010000004">
    <property type="protein sequence ID" value="MDT2964870.1"/>
    <property type="molecule type" value="Genomic_DNA"/>
</dbReference>